<gene>
    <name evidence="1" type="ORF">CARUB_v10006782mg</name>
</gene>
<sequence length="131" mass="14921">MSQMIESNEALDSSNARSKRFKKCKGFDTTYMGNGHQLTKYICDDQLSPCCGLVLLYARMGLHRYNMLQGTNLEFRRVKKYNRTTVTAACSYYITLAAKDPARSKPLTFQTRVNEVCFGKLSLTSDIARPR</sequence>
<protein>
    <submittedName>
        <fullName evidence="1">Uncharacterized protein</fullName>
    </submittedName>
</protein>
<reference evidence="2" key="1">
    <citation type="journal article" date="2013" name="Nat. Genet.">
        <title>The Capsella rubella genome and the genomic consequences of rapid mating system evolution.</title>
        <authorList>
            <person name="Slotte T."/>
            <person name="Hazzouri K.M."/>
            <person name="Agren J.A."/>
            <person name="Koenig D."/>
            <person name="Maumus F."/>
            <person name="Guo Y.L."/>
            <person name="Steige K."/>
            <person name="Platts A.E."/>
            <person name="Escobar J.S."/>
            <person name="Newman L.K."/>
            <person name="Wang W."/>
            <person name="Mandakova T."/>
            <person name="Vello E."/>
            <person name="Smith L.M."/>
            <person name="Henz S.R."/>
            <person name="Steffen J."/>
            <person name="Takuno S."/>
            <person name="Brandvain Y."/>
            <person name="Coop G."/>
            <person name="Andolfatto P."/>
            <person name="Hu T.T."/>
            <person name="Blanchette M."/>
            <person name="Clark R.M."/>
            <person name="Quesneville H."/>
            <person name="Nordborg M."/>
            <person name="Gaut B.S."/>
            <person name="Lysak M.A."/>
            <person name="Jenkins J."/>
            <person name="Grimwood J."/>
            <person name="Chapman J."/>
            <person name="Prochnik S."/>
            <person name="Shu S."/>
            <person name="Rokhsar D."/>
            <person name="Schmutz J."/>
            <person name="Weigel D."/>
            <person name="Wright S.I."/>
        </authorList>
    </citation>
    <scope>NUCLEOTIDE SEQUENCE [LARGE SCALE GENOMIC DNA]</scope>
    <source>
        <strain evidence="2">cv. Monte Gargano</strain>
    </source>
</reference>
<evidence type="ECO:0000313" key="2">
    <source>
        <dbReference type="Proteomes" id="UP000029121"/>
    </source>
</evidence>
<dbReference type="EMBL" id="KB870811">
    <property type="protein sequence ID" value="EOA18283.1"/>
    <property type="molecule type" value="Genomic_DNA"/>
</dbReference>
<dbReference type="Gene3D" id="3.10.450.10">
    <property type="match status" value="1"/>
</dbReference>
<dbReference type="STRING" id="81985.R0H421"/>
<dbReference type="AlphaFoldDB" id="R0H421"/>
<dbReference type="Proteomes" id="UP000029121">
    <property type="component" value="Unassembled WGS sequence"/>
</dbReference>
<accession>R0H421</accession>
<organism evidence="1 2">
    <name type="scientific">Capsella rubella</name>
    <dbReference type="NCBI Taxonomy" id="81985"/>
    <lineage>
        <taxon>Eukaryota</taxon>
        <taxon>Viridiplantae</taxon>
        <taxon>Streptophyta</taxon>
        <taxon>Embryophyta</taxon>
        <taxon>Tracheophyta</taxon>
        <taxon>Spermatophyta</taxon>
        <taxon>Magnoliopsida</taxon>
        <taxon>eudicotyledons</taxon>
        <taxon>Gunneridae</taxon>
        <taxon>Pentapetalae</taxon>
        <taxon>rosids</taxon>
        <taxon>malvids</taxon>
        <taxon>Brassicales</taxon>
        <taxon>Brassicaceae</taxon>
        <taxon>Camelineae</taxon>
        <taxon>Capsella</taxon>
    </lineage>
</organism>
<dbReference type="PANTHER" id="PTHR31260:SF39">
    <property type="entry name" value="BNAA09G28770D PROTEIN"/>
    <property type="match status" value="1"/>
</dbReference>
<proteinExistence type="predicted"/>
<dbReference type="InterPro" id="IPR006462">
    <property type="entry name" value="MS5"/>
</dbReference>
<keyword evidence="2" id="KW-1185">Reference proteome</keyword>
<dbReference type="PANTHER" id="PTHR31260">
    <property type="entry name" value="CYSTATIN/MONELLIN SUPERFAMILY PROTEIN"/>
    <property type="match status" value="1"/>
</dbReference>
<name>R0H421_9BRAS</name>
<feature type="non-terminal residue" evidence="1">
    <location>
        <position position="131"/>
    </location>
</feature>
<evidence type="ECO:0000313" key="1">
    <source>
        <dbReference type="EMBL" id="EOA18283.1"/>
    </source>
</evidence>